<sequence>MSAASLSDIAWVAVDWGTTHLRALAMDAQGRDLAALASRQGMGALGRDEYEPVLRALLAPWLGERVLHVIACGMVGSRQGWIEAPYQPVPCPARPVRLVRAPVKHPGLRVDIVPGLRQDEPADVMRGEETQIAGFLAGNPDFDGLICLPGSHSKWARVRDNQVLSFQTSMTGELFAALSRHTVLRHSIAETGFALAAFRPGLRAMLRQPETLSLNLFSLRAQHLLGQTDPAAARARLSGLLIGGELAAMRSLLQAHPVAIIGAAHLSELYRIGLAELAVAASCHDAAEMTRAGLHAIHQTLETNG</sequence>
<dbReference type="Gene3D" id="3.30.420.310">
    <property type="entry name" value="2-keto-3-deoxy-galactonokinase, C-terminal domain"/>
    <property type="match status" value="1"/>
</dbReference>
<protein>
    <submittedName>
        <fullName evidence="1">2-dehydro-3-deoxygalactonokinase</fullName>
    </submittedName>
</protein>
<dbReference type="EMBL" id="JACEON010000003">
    <property type="protein sequence ID" value="MBA4610797.1"/>
    <property type="molecule type" value="Genomic_DNA"/>
</dbReference>
<dbReference type="Proteomes" id="UP000559404">
    <property type="component" value="Unassembled WGS sequence"/>
</dbReference>
<dbReference type="InterPro" id="IPR042257">
    <property type="entry name" value="DGOK_C"/>
</dbReference>
<reference evidence="1 2" key="2">
    <citation type="submission" date="2020-08" db="EMBL/GenBank/DDBJ databases">
        <title>Stappia taiwanensis sp. nov., isolated from a coastal thermal spring.</title>
        <authorList>
            <person name="Kampfer P."/>
        </authorList>
    </citation>
    <scope>NUCLEOTIDE SEQUENCE [LARGE SCALE GENOMIC DNA]</scope>
    <source>
        <strain evidence="1 2">DSM 23284</strain>
    </source>
</reference>
<dbReference type="Pfam" id="PF05035">
    <property type="entry name" value="DGOK"/>
    <property type="match status" value="1"/>
</dbReference>
<evidence type="ECO:0000313" key="1">
    <source>
        <dbReference type="EMBL" id="MBA4610797.1"/>
    </source>
</evidence>
<dbReference type="Gene3D" id="3.30.420.300">
    <property type="entry name" value="2-keto-3-deoxy-galactonokinase, substrate binding domain"/>
    <property type="match status" value="1"/>
</dbReference>
<accession>A0A838XLS3</accession>
<gene>
    <name evidence="1" type="ORF">H1W37_03980</name>
</gene>
<evidence type="ECO:0000313" key="2">
    <source>
        <dbReference type="Proteomes" id="UP000559404"/>
    </source>
</evidence>
<name>A0A838XLS3_9HYPH</name>
<dbReference type="RefSeq" id="WP_181759000.1">
    <property type="nucleotide sequence ID" value="NZ_BMCR01000004.1"/>
</dbReference>
<comment type="caution">
    <text evidence="1">The sequence shown here is derived from an EMBL/GenBank/DDBJ whole genome shotgun (WGS) entry which is preliminary data.</text>
</comment>
<keyword evidence="2" id="KW-1185">Reference proteome</keyword>
<dbReference type="InterPro" id="IPR042258">
    <property type="entry name" value="DGOK_N"/>
</dbReference>
<dbReference type="GO" id="GO:0008671">
    <property type="term" value="F:2-dehydro-3-deoxygalactonokinase activity"/>
    <property type="evidence" value="ECO:0007669"/>
    <property type="project" value="InterPro"/>
</dbReference>
<dbReference type="InterPro" id="IPR007729">
    <property type="entry name" value="DGOK"/>
</dbReference>
<dbReference type="GO" id="GO:0034194">
    <property type="term" value="P:D-galactonate catabolic process"/>
    <property type="evidence" value="ECO:0007669"/>
    <property type="project" value="InterPro"/>
</dbReference>
<organism evidence="1 2">
    <name type="scientific">Stappia taiwanensis</name>
    <dbReference type="NCBI Taxonomy" id="992267"/>
    <lineage>
        <taxon>Bacteria</taxon>
        <taxon>Pseudomonadati</taxon>
        <taxon>Pseudomonadota</taxon>
        <taxon>Alphaproteobacteria</taxon>
        <taxon>Hyphomicrobiales</taxon>
        <taxon>Stappiaceae</taxon>
        <taxon>Stappia</taxon>
    </lineage>
</organism>
<proteinExistence type="predicted"/>
<keyword evidence="1" id="KW-0808">Transferase</keyword>
<dbReference type="AlphaFoldDB" id="A0A838XLS3"/>
<reference evidence="1 2" key="1">
    <citation type="submission" date="2020-07" db="EMBL/GenBank/DDBJ databases">
        <authorList>
            <person name="Li M."/>
        </authorList>
    </citation>
    <scope>NUCLEOTIDE SEQUENCE [LARGE SCALE GENOMIC DNA]</scope>
    <source>
        <strain evidence="1 2">DSM 23284</strain>
    </source>
</reference>
<keyword evidence="1" id="KW-0418">Kinase</keyword>